<dbReference type="GO" id="GO:0030313">
    <property type="term" value="C:cell envelope"/>
    <property type="evidence" value="ECO:0007669"/>
    <property type="project" value="UniProtKB-SubCell"/>
</dbReference>
<dbReference type="Proteomes" id="UP000004507">
    <property type="component" value="Unassembled WGS sequence"/>
</dbReference>
<proteinExistence type="predicted"/>
<dbReference type="EMBL" id="AAMS01000003">
    <property type="protein sequence ID" value="EAQ06994.1"/>
    <property type="molecule type" value="Genomic_DNA"/>
</dbReference>
<dbReference type="InterPro" id="IPR038404">
    <property type="entry name" value="TRAP_DctP_sf"/>
</dbReference>
<keyword evidence="3" id="KW-1185">Reference proteome</keyword>
<dbReference type="Gene3D" id="3.40.190.10">
    <property type="entry name" value="Periplasmic binding protein-like II"/>
    <property type="match status" value="1"/>
</dbReference>
<dbReference type="Gene3D" id="3.40.190.170">
    <property type="entry name" value="Bacterial extracellular solute-binding protein, family 7"/>
    <property type="match status" value="1"/>
</dbReference>
<comment type="subcellular location">
    <subcellularLocation>
        <location evidence="1">Cell envelope</location>
    </subcellularLocation>
</comment>
<accession>A3V3D7</accession>
<dbReference type="AlphaFoldDB" id="A3V3D7"/>
<evidence type="ECO:0000313" key="3">
    <source>
        <dbReference type="Proteomes" id="UP000004507"/>
    </source>
</evidence>
<comment type="caution">
    <text evidence="2">The sequence shown here is derived from an EMBL/GenBank/DDBJ whole genome shotgun (WGS) entry which is preliminary data.</text>
</comment>
<reference evidence="2 3" key="1">
    <citation type="submission" date="2006-01" db="EMBL/GenBank/DDBJ databases">
        <authorList>
            <person name="Hagstrom A."/>
            <person name="Ferriera S."/>
            <person name="Johnson J."/>
            <person name="Kravitz S."/>
            <person name="Halpern A."/>
            <person name="Remington K."/>
            <person name="Beeson K."/>
            <person name="Tran B."/>
            <person name="Rogers Y.-H."/>
            <person name="Friedman R."/>
            <person name="Venter J.C."/>
        </authorList>
    </citation>
    <scope>NUCLEOTIDE SEQUENCE [LARGE SCALE GENOMIC DNA]</scope>
    <source>
        <strain evidence="2 3">SKA53</strain>
    </source>
</reference>
<protein>
    <submittedName>
        <fullName evidence="2">Uncharacterized protein</fullName>
    </submittedName>
</protein>
<sequence>MIGDDGPLPLWSKAPLTGLDDLTGAAVGSVGLGVHAMRALGVGTVVDIRAEAVDLASLDVFEGLSVAQMESAGLLASFAHMTTPNAGRRTAALSVGINLRTWNALSDAQKAIVERCIMAEHGLNRTISMHQSALTLQAAGAAINRHAMPTDIWDAQIAAANQVMSDIFAASTLDADVAGGYLFFISDVAGWSEIGEAAFVAARKGALGQ</sequence>
<organism evidence="2 3">
    <name type="scientific">Yoonia vestfoldensis SKA53</name>
    <dbReference type="NCBI Taxonomy" id="314232"/>
    <lineage>
        <taxon>Bacteria</taxon>
        <taxon>Pseudomonadati</taxon>
        <taxon>Pseudomonadota</taxon>
        <taxon>Alphaproteobacteria</taxon>
        <taxon>Rhodobacterales</taxon>
        <taxon>Paracoccaceae</taxon>
        <taxon>Yoonia</taxon>
    </lineage>
</organism>
<dbReference type="HOGENOM" id="CLU_1314167_0_0_5"/>
<dbReference type="STRING" id="314232.SKA53_01321"/>
<evidence type="ECO:0000256" key="1">
    <source>
        <dbReference type="ARBA" id="ARBA00004196"/>
    </source>
</evidence>
<evidence type="ECO:0000313" key="2">
    <source>
        <dbReference type="EMBL" id="EAQ06994.1"/>
    </source>
</evidence>
<name>A3V3D7_9RHOB</name>
<gene>
    <name evidence="2" type="ORF">SKA53_01321</name>
</gene>
<dbReference type="eggNOG" id="COG4663">
    <property type="taxonomic scope" value="Bacteria"/>
</dbReference>